<organism evidence="2 3">
    <name type="scientific">Oikopleura dioica</name>
    <name type="common">Tunicate</name>
    <dbReference type="NCBI Taxonomy" id="34765"/>
    <lineage>
        <taxon>Eukaryota</taxon>
        <taxon>Metazoa</taxon>
        <taxon>Chordata</taxon>
        <taxon>Tunicata</taxon>
        <taxon>Appendicularia</taxon>
        <taxon>Copelata</taxon>
        <taxon>Oikopleuridae</taxon>
        <taxon>Oikopleura</taxon>
    </lineage>
</organism>
<evidence type="ECO:0000313" key="2">
    <source>
        <dbReference type="EMBL" id="CAG5112256.1"/>
    </source>
</evidence>
<gene>
    <name evidence="2" type="ORF">OKIOD_LOCUS15256</name>
</gene>
<dbReference type="EMBL" id="OU015567">
    <property type="protein sequence ID" value="CAG5112256.1"/>
    <property type="molecule type" value="Genomic_DNA"/>
</dbReference>
<dbReference type="Proteomes" id="UP001158576">
    <property type="component" value="Chromosome 2"/>
</dbReference>
<feature type="region of interest" description="Disordered" evidence="1">
    <location>
        <begin position="237"/>
        <end position="267"/>
    </location>
</feature>
<sequence length="325" mass="37440">MRFPLDSYKQLENRLEKIENNKDSPFKNLWFISITSPTTFLKTTTFWFHYSDGLRKFKIAKCQRIGTTENDADEKEEVVQTEFPIEIECRVYKCPARATIFVTDLSLMRGTKFNEKASRRALMQAYSRVTMENTQHTCSPLSLSTALTYSVRDHLMARDATPIELQDEINDMKDCPRLNEIGFDEKECNRTCAHREKKINKEIQSKWYSSWAKAQKQAEESALKRVYDSSASFLSGIPSEGCPMSGSNNSKKMKIEEDDSDDPDLISTSEFFSIEEENQDSQEFDFASDIWSESTSSTPAANDTEKTKDLQTMMAELNELLPKRE</sequence>
<feature type="region of interest" description="Disordered" evidence="1">
    <location>
        <begin position="289"/>
        <end position="310"/>
    </location>
</feature>
<protein>
    <submittedName>
        <fullName evidence="2">Oidioi.mRNA.OKI2018_I69.chr2.g6491.t1.cds</fullName>
    </submittedName>
</protein>
<name>A0ABN7T3U5_OIKDI</name>
<proteinExistence type="predicted"/>
<keyword evidence="3" id="KW-1185">Reference proteome</keyword>
<reference evidence="2 3" key="1">
    <citation type="submission" date="2021-04" db="EMBL/GenBank/DDBJ databases">
        <authorList>
            <person name="Bliznina A."/>
        </authorList>
    </citation>
    <scope>NUCLEOTIDE SEQUENCE [LARGE SCALE GENOMIC DNA]</scope>
</reference>
<feature type="compositionally biased region" description="Polar residues" evidence="1">
    <location>
        <begin position="291"/>
        <end position="301"/>
    </location>
</feature>
<evidence type="ECO:0000256" key="1">
    <source>
        <dbReference type="SAM" id="MobiDB-lite"/>
    </source>
</evidence>
<accession>A0ABN7T3U5</accession>
<evidence type="ECO:0000313" key="3">
    <source>
        <dbReference type="Proteomes" id="UP001158576"/>
    </source>
</evidence>